<evidence type="ECO:0000313" key="1">
    <source>
        <dbReference type="EMBL" id="PYI06866.1"/>
    </source>
</evidence>
<gene>
    <name evidence="1" type="ORF">BO78DRAFT_396832</name>
</gene>
<reference evidence="1 2" key="1">
    <citation type="submission" date="2018-02" db="EMBL/GenBank/DDBJ databases">
        <title>The genomes of Aspergillus section Nigri reveals drivers in fungal speciation.</title>
        <authorList>
            <consortium name="DOE Joint Genome Institute"/>
            <person name="Vesth T.C."/>
            <person name="Nybo J."/>
            <person name="Theobald S."/>
            <person name="Brandl J."/>
            <person name="Frisvad J.C."/>
            <person name="Nielsen K.F."/>
            <person name="Lyhne E.K."/>
            <person name="Kogle M.E."/>
            <person name="Kuo A."/>
            <person name="Riley R."/>
            <person name="Clum A."/>
            <person name="Nolan M."/>
            <person name="Lipzen A."/>
            <person name="Salamov A."/>
            <person name="Henrissat B."/>
            <person name="Wiebenga A."/>
            <person name="De vries R.P."/>
            <person name="Grigoriev I.V."/>
            <person name="Mortensen U.H."/>
            <person name="Andersen M.R."/>
            <person name="Baker S.E."/>
        </authorList>
    </citation>
    <scope>NUCLEOTIDE SEQUENCE [LARGE SCALE GENOMIC DNA]</scope>
    <source>
        <strain evidence="1 2">CBS 121057</strain>
    </source>
</reference>
<dbReference type="AlphaFoldDB" id="A0A319E9Z0"/>
<dbReference type="EMBL" id="KZ826346">
    <property type="protein sequence ID" value="PYI06866.1"/>
    <property type="molecule type" value="Genomic_DNA"/>
</dbReference>
<organism evidence="1 2">
    <name type="scientific">Aspergillus sclerotiicarbonarius (strain CBS 121057 / IBT 28362)</name>
    <dbReference type="NCBI Taxonomy" id="1448318"/>
    <lineage>
        <taxon>Eukaryota</taxon>
        <taxon>Fungi</taxon>
        <taxon>Dikarya</taxon>
        <taxon>Ascomycota</taxon>
        <taxon>Pezizomycotina</taxon>
        <taxon>Eurotiomycetes</taxon>
        <taxon>Eurotiomycetidae</taxon>
        <taxon>Eurotiales</taxon>
        <taxon>Aspergillaceae</taxon>
        <taxon>Aspergillus</taxon>
        <taxon>Aspergillus subgen. Circumdati</taxon>
    </lineage>
</organism>
<keyword evidence="2" id="KW-1185">Reference proteome</keyword>
<sequence>MWIWDSHPLGSPFVSRFWVPMPTYLIPVARKSLGLETACNGSQATSRMYERVENWAIPTIGGLSPDTPDWDVQTA</sequence>
<proteinExistence type="predicted"/>
<dbReference type="Proteomes" id="UP000248423">
    <property type="component" value="Unassembled WGS sequence"/>
</dbReference>
<name>A0A319E9Z0_ASPSB</name>
<accession>A0A319E9Z0</accession>
<evidence type="ECO:0000313" key="2">
    <source>
        <dbReference type="Proteomes" id="UP000248423"/>
    </source>
</evidence>
<dbReference type="VEuPathDB" id="FungiDB:BO78DRAFT_396832"/>
<protein>
    <submittedName>
        <fullName evidence="1">Uncharacterized protein</fullName>
    </submittedName>
</protein>